<dbReference type="InterPro" id="IPR017850">
    <property type="entry name" value="Alkaline_phosphatase_core_sf"/>
</dbReference>
<comment type="similarity">
    <text evidence="1">Belongs to the sulfatase family.</text>
</comment>
<evidence type="ECO:0008006" key="5">
    <source>
        <dbReference type="Google" id="ProtNLM"/>
    </source>
</evidence>
<dbReference type="GO" id="GO:0008449">
    <property type="term" value="F:N-acetylglucosamine-6-sulfatase activity"/>
    <property type="evidence" value="ECO:0007669"/>
    <property type="project" value="TreeGrafter"/>
</dbReference>
<name>A0AAN6PVC9_9PEZI</name>
<feature type="region of interest" description="Disordered" evidence="2">
    <location>
        <begin position="85"/>
        <end position="135"/>
    </location>
</feature>
<sequence>MCDIQSVTLGLGESWGPRPQGKKANTVFILTDDQDLHLQSLDLPLIKKHLISQGTLHKRHCCTMAICCPSKVSLWTGKLARTPWTTTRRPSFQRNSDRPVNHATQHSNDVLAQKRPSTSSTRKPPTSCTITTTDS</sequence>
<evidence type="ECO:0000256" key="2">
    <source>
        <dbReference type="SAM" id="MobiDB-lite"/>
    </source>
</evidence>
<evidence type="ECO:0000313" key="3">
    <source>
        <dbReference type="EMBL" id="KAK4098664.1"/>
    </source>
</evidence>
<dbReference type="SUPFAM" id="SSF53649">
    <property type="entry name" value="Alkaline phosphatase-like"/>
    <property type="match status" value="1"/>
</dbReference>
<feature type="compositionally biased region" description="Polar residues" evidence="2">
    <location>
        <begin position="85"/>
        <end position="94"/>
    </location>
</feature>
<dbReference type="PANTHER" id="PTHR43108">
    <property type="entry name" value="N-ACETYLGLUCOSAMINE-6-SULFATASE FAMILY MEMBER"/>
    <property type="match status" value="1"/>
</dbReference>
<dbReference type="GO" id="GO:0005539">
    <property type="term" value="F:glycosaminoglycan binding"/>
    <property type="evidence" value="ECO:0007669"/>
    <property type="project" value="TreeGrafter"/>
</dbReference>
<reference evidence="3" key="1">
    <citation type="journal article" date="2023" name="Mol. Phylogenet. Evol.">
        <title>Genome-scale phylogeny and comparative genomics of the fungal order Sordariales.</title>
        <authorList>
            <person name="Hensen N."/>
            <person name="Bonometti L."/>
            <person name="Westerberg I."/>
            <person name="Brannstrom I.O."/>
            <person name="Guillou S."/>
            <person name="Cros-Aarteil S."/>
            <person name="Calhoun S."/>
            <person name="Haridas S."/>
            <person name="Kuo A."/>
            <person name="Mondo S."/>
            <person name="Pangilinan J."/>
            <person name="Riley R."/>
            <person name="LaButti K."/>
            <person name="Andreopoulos B."/>
            <person name="Lipzen A."/>
            <person name="Chen C."/>
            <person name="Yan M."/>
            <person name="Daum C."/>
            <person name="Ng V."/>
            <person name="Clum A."/>
            <person name="Steindorff A."/>
            <person name="Ohm R.A."/>
            <person name="Martin F."/>
            <person name="Silar P."/>
            <person name="Natvig D.O."/>
            <person name="Lalanne C."/>
            <person name="Gautier V."/>
            <person name="Ament-Velasquez S.L."/>
            <person name="Kruys A."/>
            <person name="Hutchinson M.I."/>
            <person name="Powell A.J."/>
            <person name="Barry K."/>
            <person name="Miller A.N."/>
            <person name="Grigoriev I.V."/>
            <person name="Debuchy R."/>
            <person name="Gladieux P."/>
            <person name="Hiltunen Thoren M."/>
            <person name="Johannesson H."/>
        </authorList>
    </citation>
    <scope>NUCLEOTIDE SEQUENCE</scope>
    <source>
        <strain evidence="3">CBS 757.83</strain>
    </source>
</reference>
<dbReference type="Proteomes" id="UP001305647">
    <property type="component" value="Unassembled WGS sequence"/>
</dbReference>
<feature type="compositionally biased region" description="Low complexity" evidence="2">
    <location>
        <begin position="114"/>
        <end position="127"/>
    </location>
</feature>
<organism evidence="3 4">
    <name type="scientific">Parathielavia hyrcaniae</name>
    <dbReference type="NCBI Taxonomy" id="113614"/>
    <lineage>
        <taxon>Eukaryota</taxon>
        <taxon>Fungi</taxon>
        <taxon>Dikarya</taxon>
        <taxon>Ascomycota</taxon>
        <taxon>Pezizomycotina</taxon>
        <taxon>Sordariomycetes</taxon>
        <taxon>Sordariomycetidae</taxon>
        <taxon>Sordariales</taxon>
        <taxon>Chaetomiaceae</taxon>
        <taxon>Parathielavia</taxon>
    </lineage>
</organism>
<proteinExistence type="inferred from homology"/>
<dbReference type="Gene3D" id="3.40.720.10">
    <property type="entry name" value="Alkaline Phosphatase, subunit A"/>
    <property type="match status" value="1"/>
</dbReference>
<keyword evidence="4" id="KW-1185">Reference proteome</keyword>
<gene>
    <name evidence="3" type="ORF">N658DRAFT_488207</name>
</gene>
<protein>
    <recommendedName>
        <fullName evidence="5">Sulfatase N-terminal domain-containing protein</fullName>
    </recommendedName>
</protein>
<dbReference type="EMBL" id="MU863656">
    <property type="protein sequence ID" value="KAK4098664.1"/>
    <property type="molecule type" value="Genomic_DNA"/>
</dbReference>
<dbReference type="PANTHER" id="PTHR43108:SF8">
    <property type="entry name" value="SD21168P"/>
    <property type="match status" value="1"/>
</dbReference>
<reference evidence="3" key="2">
    <citation type="submission" date="2023-05" db="EMBL/GenBank/DDBJ databases">
        <authorList>
            <consortium name="Lawrence Berkeley National Laboratory"/>
            <person name="Steindorff A."/>
            <person name="Hensen N."/>
            <person name="Bonometti L."/>
            <person name="Westerberg I."/>
            <person name="Brannstrom I.O."/>
            <person name="Guillou S."/>
            <person name="Cros-Aarteil S."/>
            <person name="Calhoun S."/>
            <person name="Haridas S."/>
            <person name="Kuo A."/>
            <person name="Mondo S."/>
            <person name="Pangilinan J."/>
            <person name="Riley R."/>
            <person name="Labutti K."/>
            <person name="Andreopoulos B."/>
            <person name="Lipzen A."/>
            <person name="Chen C."/>
            <person name="Yanf M."/>
            <person name="Daum C."/>
            <person name="Ng V."/>
            <person name="Clum A."/>
            <person name="Ohm R."/>
            <person name="Martin F."/>
            <person name="Silar P."/>
            <person name="Natvig D."/>
            <person name="Lalanne C."/>
            <person name="Gautier V."/>
            <person name="Ament-Velasquez S.L."/>
            <person name="Kruys A."/>
            <person name="Hutchinson M.I."/>
            <person name="Powell A.J."/>
            <person name="Barry K."/>
            <person name="Miller A.N."/>
            <person name="Grigoriev I.V."/>
            <person name="Debuchy R."/>
            <person name="Gladieux P."/>
            <person name="Thoren M.H."/>
            <person name="Johannesson H."/>
        </authorList>
    </citation>
    <scope>NUCLEOTIDE SEQUENCE</scope>
    <source>
        <strain evidence="3">CBS 757.83</strain>
    </source>
</reference>
<accession>A0AAN6PVC9</accession>
<evidence type="ECO:0000313" key="4">
    <source>
        <dbReference type="Proteomes" id="UP001305647"/>
    </source>
</evidence>
<comment type="caution">
    <text evidence="3">The sequence shown here is derived from an EMBL/GenBank/DDBJ whole genome shotgun (WGS) entry which is preliminary data.</text>
</comment>
<evidence type="ECO:0000256" key="1">
    <source>
        <dbReference type="ARBA" id="ARBA00008779"/>
    </source>
</evidence>
<dbReference type="AlphaFoldDB" id="A0AAN6PVC9"/>